<evidence type="ECO:0000256" key="6">
    <source>
        <dbReference type="HAMAP-Rule" id="MF_00966"/>
    </source>
</evidence>
<dbReference type="Pfam" id="PF00479">
    <property type="entry name" value="G6PD_N"/>
    <property type="match status" value="1"/>
</dbReference>
<comment type="catalytic activity">
    <reaction evidence="6">
        <text>D-glucose 6-phosphate + NADP(+) = 6-phospho-D-glucono-1,5-lactone + NADPH + H(+)</text>
        <dbReference type="Rhea" id="RHEA:15841"/>
        <dbReference type="ChEBI" id="CHEBI:15378"/>
        <dbReference type="ChEBI" id="CHEBI:57783"/>
        <dbReference type="ChEBI" id="CHEBI:57955"/>
        <dbReference type="ChEBI" id="CHEBI:58349"/>
        <dbReference type="ChEBI" id="CHEBI:61548"/>
        <dbReference type="EC" id="1.1.1.49"/>
    </reaction>
</comment>
<comment type="caution">
    <text evidence="6">Lacks conserved residue(s) required for the propagation of feature annotation.</text>
</comment>
<dbReference type="InterPro" id="IPR022675">
    <property type="entry name" value="G6P_DH_C"/>
</dbReference>
<keyword evidence="4 6" id="KW-0560">Oxidoreductase</keyword>
<keyword evidence="2 6" id="KW-0313">Glucose metabolism</keyword>
<dbReference type="OrthoDB" id="9802739at2"/>
<dbReference type="RefSeq" id="WP_103297776.1">
    <property type="nucleotide sequence ID" value="NZ_JALCXZ010000004.1"/>
</dbReference>
<evidence type="ECO:0000259" key="8">
    <source>
        <dbReference type="Pfam" id="PF02781"/>
    </source>
</evidence>
<dbReference type="EMBL" id="UHDO01000001">
    <property type="protein sequence ID" value="SUM44171.1"/>
    <property type="molecule type" value="Genomic_DNA"/>
</dbReference>
<dbReference type="SUPFAM" id="SSF55347">
    <property type="entry name" value="Glyceraldehyde-3-phosphate dehydrogenase-like, C-terminal domain"/>
    <property type="match status" value="1"/>
</dbReference>
<dbReference type="NCBIfam" id="TIGR00871">
    <property type="entry name" value="zwf"/>
    <property type="match status" value="1"/>
</dbReference>
<dbReference type="PANTHER" id="PTHR23429:SF0">
    <property type="entry name" value="GLUCOSE-6-PHOSPHATE 1-DEHYDROGENASE"/>
    <property type="match status" value="1"/>
</dbReference>
<comment type="pathway">
    <text evidence="1 6">Carbohydrate degradation; pentose phosphate pathway; D-ribulose 5-phosphate from D-glucose 6-phosphate (oxidative stage): step 1/3.</text>
</comment>
<reference evidence="10 12" key="2">
    <citation type="submission" date="2019-04" db="EMBL/GenBank/DDBJ databases">
        <title>Genomic characterization of Staphylococcus petrasii strains.</title>
        <authorList>
            <person name="Vrbovska V."/>
            <person name="Kovarovic V."/>
            <person name="Maslanova I."/>
            <person name="Indrakova A."/>
            <person name="Petras P."/>
            <person name="Sedo O."/>
            <person name="Svec P."/>
            <person name="Fisarova L."/>
            <person name="Sedlacek I."/>
            <person name="Doskar J."/>
            <person name="Pantucek R."/>
        </authorList>
    </citation>
    <scope>NUCLEOTIDE SEQUENCE [LARGE SCALE GENOMIC DNA]</scope>
    <source>
        <strain evidence="10 12">P5404</strain>
    </source>
</reference>
<evidence type="ECO:0000313" key="11">
    <source>
        <dbReference type="Proteomes" id="UP000254047"/>
    </source>
</evidence>
<evidence type="ECO:0000256" key="1">
    <source>
        <dbReference type="ARBA" id="ARBA00004937"/>
    </source>
</evidence>
<feature type="binding site" evidence="6">
    <location>
        <position position="186"/>
    </location>
    <ligand>
        <name>substrate</name>
    </ligand>
</feature>
<evidence type="ECO:0000256" key="4">
    <source>
        <dbReference type="ARBA" id="ARBA00023002"/>
    </source>
</evidence>
<gene>
    <name evidence="9" type="primary">zwf_1</name>
    <name evidence="6" type="synonym">zwf</name>
    <name evidence="10" type="ORF">BJR09_00305</name>
    <name evidence="9" type="ORF">NCTC13830_01567</name>
</gene>
<dbReference type="InterPro" id="IPR001282">
    <property type="entry name" value="G6P_DH"/>
</dbReference>
<dbReference type="PRINTS" id="PR00079">
    <property type="entry name" value="G6PDHDRGNASE"/>
</dbReference>
<dbReference type="Proteomes" id="UP000254047">
    <property type="component" value="Unassembled WGS sequence"/>
</dbReference>
<feature type="binding site" evidence="6">
    <location>
        <begin position="89"/>
        <end position="90"/>
    </location>
    <ligand>
        <name>NADP(+)</name>
        <dbReference type="ChEBI" id="CHEBI:58349"/>
    </ligand>
</feature>
<evidence type="ECO:0000256" key="5">
    <source>
        <dbReference type="ARBA" id="ARBA00023277"/>
    </source>
</evidence>
<dbReference type="InterPro" id="IPR036291">
    <property type="entry name" value="NAD(P)-bd_dom_sf"/>
</dbReference>
<feature type="binding site" evidence="6">
    <location>
        <position position="239"/>
    </location>
    <ligand>
        <name>substrate</name>
    </ligand>
</feature>
<feature type="binding site" evidence="6">
    <location>
        <position position="349"/>
    </location>
    <ligand>
        <name>substrate</name>
    </ligand>
</feature>
<dbReference type="GO" id="GO:0006006">
    <property type="term" value="P:glucose metabolic process"/>
    <property type="evidence" value="ECO:0007669"/>
    <property type="project" value="UniProtKB-KW"/>
</dbReference>
<dbReference type="AlphaFoldDB" id="A0A380G2C5"/>
<feature type="binding site" evidence="6">
    <location>
        <position position="152"/>
    </location>
    <ligand>
        <name>NADP(+)</name>
        <dbReference type="ChEBI" id="CHEBI:58349"/>
    </ligand>
</feature>
<keyword evidence="5 6" id="KW-0119">Carbohydrate metabolism</keyword>
<evidence type="ECO:0000256" key="2">
    <source>
        <dbReference type="ARBA" id="ARBA00022526"/>
    </source>
</evidence>
<feature type="active site" description="Proton acceptor" evidence="6">
    <location>
        <position position="244"/>
    </location>
</feature>
<proteinExistence type="inferred from homology"/>
<dbReference type="HAMAP" id="MF_00966">
    <property type="entry name" value="G6PD"/>
    <property type="match status" value="1"/>
</dbReference>
<dbReference type="GO" id="GO:0004345">
    <property type="term" value="F:glucose-6-phosphate dehydrogenase activity"/>
    <property type="evidence" value="ECO:0007669"/>
    <property type="project" value="UniProtKB-UniRule"/>
</dbReference>
<evidence type="ECO:0000313" key="10">
    <source>
        <dbReference type="EMBL" id="TGE19434.1"/>
    </source>
</evidence>
<accession>A0A380G2C5</accession>
<dbReference type="SUPFAM" id="SSF51735">
    <property type="entry name" value="NAD(P)-binding Rossmann-fold domains"/>
    <property type="match status" value="1"/>
</dbReference>
<dbReference type="EMBL" id="SRLS01000001">
    <property type="protein sequence ID" value="TGE19434.1"/>
    <property type="molecule type" value="Genomic_DNA"/>
</dbReference>
<feature type="binding site" evidence="6">
    <location>
        <position position="50"/>
    </location>
    <ligand>
        <name>NADP(+)</name>
        <dbReference type="ChEBI" id="CHEBI:58349"/>
    </ligand>
</feature>
<feature type="domain" description="Glucose-6-phosphate dehydrogenase NAD-binding" evidence="7">
    <location>
        <begin position="14"/>
        <end position="191"/>
    </location>
</feature>
<reference evidence="9 11" key="1">
    <citation type="submission" date="2018-06" db="EMBL/GenBank/DDBJ databases">
        <authorList>
            <consortium name="Pathogen Informatics"/>
            <person name="Doyle S."/>
        </authorList>
    </citation>
    <scope>NUCLEOTIDE SEQUENCE [LARGE SCALE GENOMIC DNA]</scope>
    <source>
        <strain evidence="9 11">NCTC13830</strain>
    </source>
</reference>
<keyword evidence="12" id="KW-1185">Reference proteome</keyword>
<evidence type="ECO:0000259" key="7">
    <source>
        <dbReference type="Pfam" id="PF00479"/>
    </source>
</evidence>
<comment type="function">
    <text evidence="6">Catalyzes the oxidation of glucose 6-phosphate to 6-phosphogluconolactone.</text>
</comment>
<feature type="binding site" evidence="6">
    <location>
        <position position="182"/>
    </location>
    <ligand>
        <name>substrate</name>
    </ligand>
</feature>
<dbReference type="GO" id="GO:0009051">
    <property type="term" value="P:pentose-phosphate shunt, oxidative branch"/>
    <property type="evidence" value="ECO:0007669"/>
    <property type="project" value="TreeGrafter"/>
</dbReference>
<dbReference type="PANTHER" id="PTHR23429">
    <property type="entry name" value="GLUCOSE-6-PHOSPHATE 1-DEHYDROGENASE G6PD"/>
    <property type="match status" value="1"/>
</dbReference>
<dbReference type="UniPathway" id="UPA00115">
    <property type="reaction ID" value="UER00408"/>
</dbReference>
<dbReference type="EC" id="1.1.1.49" evidence="6"/>
<evidence type="ECO:0000256" key="3">
    <source>
        <dbReference type="ARBA" id="ARBA00022857"/>
    </source>
</evidence>
<keyword evidence="3 6" id="KW-0521">NADP</keyword>
<dbReference type="GO" id="GO:0005829">
    <property type="term" value="C:cytosol"/>
    <property type="evidence" value="ECO:0007669"/>
    <property type="project" value="TreeGrafter"/>
</dbReference>
<feature type="binding site" evidence="6">
    <location>
        <position position="344"/>
    </location>
    <ligand>
        <name>substrate</name>
    </ligand>
</feature>
<dbReference type="GO" id="GO:0050661">
    <property type="term" value="F:NADP binding"/>
    <property type="evidence" value="ECO:0007669"/>
    <property type="project" value="UniProtKB-UniRule"/>
</dbReference>
<dbReference type="Gene3D" id="3.40.50.720">
    <property type="entry name" value="NAD(P)-binding Rossmann-like Domain"/>
    <property type="match status" value="1"/>
</dbReference>
<organism evidence="9 11">
    <name type="scientific">Staphylococcus petrasii</name>
    <dbReference type="NCBI Taxonomy" id="1276936"/>
    <lineage>
        <taxon>Bacteria</taxon>
        <taxon>Bacillati</taxon>
        <taxon>Bacillota</taxon>
        <taxon>Bacilli</taxon>
        <taxon>Bacillales</taxon>
        <taxon>Staphylococcaceae</taxon>
        <taxon>Staphylococcus</taxon>
    </lineage>
</organism>
<sequence length="495" mass="57358">MSKQTKHIPCLITIFGATGDLSHRKLFPSLFHLFQQDNLDEHIAIIGIGRRDYTNEIFREQVKASIQSHVEDTTQIDEFMEHVYYFKHDVSDEQSYHDLLDFSNQLDTQYQLKGNRLFYLAMAPQFFGIISDYLKSSGLTDTNGFKRLVIEKPFGSDLKSAEQLNNQLRQSFKEEEIYRIDHYLGKDMVQNIEVLRFSNAMFEPLWNNKYISNIQVTSSEILGVEDRGGYYESSGALKDMVQNHMLQMVALLAMEAPISLKSEDIRAEKVKVLKSLRQLKPEEVKKNFVRGQYDRGYINGEEVKAYREEDRVAEDSNTPTFVSGRLTIDNFRWAGVPFYIRTGKRMKSKTIQVVVEFKEVPMNLYYQTDKLLDSNLLVINIQPNEGISLHLNAKKNIQGIDTEPVQLSYALSAQDKMNTVDAYENLLFDCLKGDATNFTHWEELKSTWKFVDIIQDEWSMNEPSCFPNYKSGTNGPLESDLLLSRDGNHWWDDIQ</sequence>
<dbReference type="Pfam" id="PF02781">
    <property type="entry name" value="G6PD_C"/>
    <property type="match status" value="1"/>
</dbReference>
<dbReference type="InterPro" id="IPR022674">
    <property type="entry name" value="G6P_DH_NAD-bd"/>
</dbReference>
<feature type="binding site" evidence="6">
    <location>
        <position position="220"/>
    </location>
    <ligand>
        <name>substrate</name>
    </ligand>
</feature>
<evidence type="ECO:0000313" key="9">
    <source>
        <dbReference type="EMBL" id="SUM44171.1"/>
    </source>
</evidence>
<dbReference type="Gene3D" id="3.30.360.10">
    <property type="entry name" value="Dihydrodipicolinate Reductase, domain 2"/>
    <property type="match status" value="1"/>
</dbReference>
<name>A0A380G2C5_9STAP</name>
<dbReference type="Proteomes" id="UP000297598">
    <property type="component" value="Unassembled WGS sequence"/>
</dbReference>
<evidence type="ECO:0000313" key="12">
    <source>
        <dbReference type="Proteomes" id="UP000297598"/>
    </source>
</evidence>
<dbReference type="PIRSF" id="PIRSF000110">
    <property type="entry name" value="G6PD"/>
    <property type="match status" value="1"/>
</dbReference>
<feature type="domain" description="Glucose-6-phosphate dehydrogenase C-terminal" evidence="8">
    <location>
        <begin position="194"/>
        <end position="491"/>
    </location>
</feature>
<comment type="similarity">
    <text evidence="6">Belongs to the glucose-6-phosphate dehydrogenase family.</text>
</comment>
<protein>
    <recommendedName>
        <fullName evidence="6">Glucose-6-phosphate 1-dehydrogenase</fullName>
        <shortName evidence="6">G6PD</shortName>
        <ecNumber evidence="6">1.1.1.49</ecNumber>
    </recommendedName>
</protein>